<proteinExistence type="predicted"/>
<accession>A0ACB8FJ53</accession>
<reference evidence="1" key="1">
    <citation type="submission" date="2021-08" db="EMBL/GenBank/DDBJ databases">
        <title>The first chromosome-level gecko genome reveals the dynamic sex chromosomes of Neotropical dwarf geckos (Sphaerodactylidae: Sphaerodactylus).</title>
        <authorList>
            <person name="Pinto B.J."/>
            <person name="Keating S.E."/>
            <person name="Gamble T."/>
        </authorList>
    </citation>
    <scope>NUCLEOTIDE SEQUENCE</scope>
    <source>
        <strain evidence="1">TG3544</strain>
    </source>
</reference>
<dbReference type="EMBL" id="CM037617">
    <property type="protein sequence ID" value="KAH8005079.1"/>
    <property type="molecule type" value="Genomic_DNA"/>
</dbReference>
<gene>
    <name evidence="1" type="primary">PDHA1</name>
    <name evidence="1" type="ORF">K3G42_023375</name>
</gene>
<protein>
    <submittedName>
        <fullName evidence="1">Pyruvate dehydrogenase E1 component subunit alpha, somatic form, mitochondrial</fullName>
    </submittedName>
</protein>
<name>A0ACB8FJ53_9SAUR</name>
<evidence type="ECO:0000313" key="2">
    <source>
        <dbReference type="Proteomes" id="UP000827872"/>
    </source>
</evidence>
<dbReference type="Proteomes" id="UP000827872">
    <property type="component" value="Linkage Group LG04"/>
</dbReference>
<evidence type="ECO:0000313" key="1">
    <source>
        <dbReference type="EMBL" id="KAH8005079.1"/>
    </source>
</evidence>
<keyword evidence="1" id="KW-0670">Pyruvate</keyword>
<comment type="caution">
    <text evidence="1">The sequence shown here is derived from an EMBL/GenBank/DDBJ whole genome shotgun (WGS) entry which is preliminary data.</text>
</comment>
<keyword evidence="2" id="KW-1185">Reference proteome</keyword>
<sequence length="375" mass="41943">MAARVVVASRNYADFANEASFEVKKHDLHRLEEGPPTTAVMTREEGLQYYRTMQTIRRMELKADQLYKQKIIRGFCHLYDGQEACCAGLEAAINKTDHLITAYRCHAFTLTRGVSVREILAELTGRKGGCAKGKGGSMHMYAKNFYGGNGIVGAQVPLGAGVALACKYLGNDEICVTLYGDGAANQGQIFETFNMAALWKLPCIFICENNRYGMGTSVERAAASTDYYKRGDFIPGLRVDGMDVLAVREASKFAADHCRSGKGPIVMELQTYRYHGHSMSDPGISYRTREEIQEVRSKSDPITLLKDRMVNNNLANVEELKEIDVEIRKLIEDASQFATTDPEPPLEELGNYIYRRDPPFEVRGPNQWTRYKSVG</sequence>
<organism evidence="1 2">
    <name type="scientific">Sphaerodactylus townsendi</name>
    <dbReference type="NCBI Taxonomy" id="933632"/>
    <lineage>
        <taxon>Eukaryota</taxon>
        <taxon>Metazoa</taxon>
        <taxon>Chordata</taxon>
        <taxon>Craniata</taxon>
        <taxon>Vertebrata</taxon>
        <taxon>Euteleostomi</taxon>
        <taxon>Lepidosauria</taxon>
        <taxon>Squamata</taxon>
        <taxon>Bifurcata</taxon>
        <taxon>Gekkota</taxon>
        <taxon>Sphaerodactylidae</taxon>
        <taxon>Sphaerodactylus</taxon>
    </lineage>
</organism>